<evidence type="ECO:0000313" key="3">
    <source>
        <dbReference type="EMBL" id="VDK32318.1"/>
    </source>
</evidence>
<dbReference type="Pfam" id="PF24642">
    <property type="entry name" value="DUF7636"/>
    <property type="match status" value="1"/>
</dbReference>
<organism evidence="3 4">
    <name type="scientific">Gongylonema pulchrum</name>
    <dbReference type="NCBI Taxonomy" id="637853"/>
    <lineage>
        <taxon>Eukaryota</taxon>
        <taxon>Metazoa</taxon>
        <taxon>Ecdysozoa</taxon>
        <taxon>Nematoda</taxon>
        <taxon>Chromadorea</taxon>
        <taxon>Rhabditida</taxon>
        <taxon>Spirurina</taxon>
        <taxon>Spiruromorpha</taxon>
        <taxon>Spiruroidea</taxon>
        <taxon>Gongylonematidae</taxon>
        <taxon>Gongylonema</taxon>
    </lineage>
</organism>
<feature type="compositionally biased region" description="Acidic residues" evidence="1">
    <location>
        <begin position="127"/>
        <end position="139"/>
    </location>
</feature>
<protein>
    <recommendedName>
        <fullName evidence="2">DUF7636 domain-containing protein</fullName>
    </recommendedName>
</protein>
<reference evidence="3 4" key="1">
    <citation type="submission" date="2018-11" db="EMBL/GenBank/DDBJ databases">
        <authorList>
            <consortium name="Pathogen Informatics"/>
        </authorList>
    </citation>
    <scope>NUCLEOTIDE SEQUENCE [LARGE SCALE GENOMIC DNA]</scope>
</reference>
<sequence>MDLMFASFSDASDDDSGECRTLGTAEMDPFTIELPSELPVPLDELRDKLQELSCVKFLHMRQIMQRKEERVIVSAVGTIESVHKLRGLLSVQPAVSSFPNCQENGKAISRHILPRFEKLGICEIESENESAADSGEDELVENKSVSVQDEGRVTEKEDAFAHNEVVIEKEDAAAVDEGRVDENENKYAAAHDEGKVVENKDAAAAVDEGTVAENENAAAYDEHEVVKNEGVAAHDVDNVAENQVAAAHDEDKVAAKEEAAAGDKGMNFVGCRVIM</sequence>
<proteinExistence type="predicted"/>
<evidence type="ECO:0000313" key="4">
    <source>
        <dbReference type="Proteomes" id="UP000271098"/>
    </source>
</evidence>
<name>A0A3P6QPZ3_9BILA</name>
<evidence type="ECO:0000256" key="1">
    <source>
        <dbReference type="SAM" id="MobiDB-lite"/>
    </source>
</evidence>
<dbReference type="EMBL" id="UYRT01002992">
    <property type="protein sequence ID" value="VDK32318.1"/>
    <property type="molecule type" value="Genomic_DNA"/>
</dbReference>
<feature type="domain" description="DUF7636" evidence="2">
    <location>
        <begin position="25"/>
        <end position="118"/>
    </location>
</feature>
<accession>A0A3P6QPZ3</accession>
<dbReference type="AlphaFoldDB" id="A0A3P6QPZ3"/>
<dbReference type="Proteomes" id="UP000271098">
    <property type="component" value="Unassembled WGS sequence"/>
</dbReference>
<dbReference type="InterPro" id="IPR056053">
    <property type="entry name" value="DUF7636"/>
</dbReference>
<gene>
    <name evidence="3" type="ORF">GPUH_LOCUS2117</name>
</gene>
<keyword evidence="4" id="KW-1185">Reference proteome</keyword>
<feature type="region of interest" description="Disordered" evidence="1">
    <location>
        <begin position="127"/>
        <end position="152"/>
    </location>
</feature>
<evidence type="ECO:0000259" key="2">
    <source>
        <dbReference type="Pfam" id="PF24642"/>
    </source>
</evidence>